<name>M4T3X7_9CAUD</name>
<dbReference type="EMBL" id="JF974296">
    <property type="protein sequence ID" value="AGH57579.1"/>
    <property type="molecule type" value="Genomic_DNA"/>
</dbReference>
<evidence type="ECO:0000313" key="2">
    <source>
        <dbReference type="Proteomes" id="UP000204048"/>
    </source>
</evidence>
<gene>
    <name evidence="1" type="ORF">PYDG_00048</name>
</gene>
<dbReference type="KEGG" id="vg:15010792"/>
<dbReference type="GeneID" id="15010792"/>
<dbReference type="Proteomes" id="UP000204048">
    <property type="component" value="Segment"/>
</dbReference>
<organism evidence="1 2">
    <name type="scientific">Pseudoalteromonas phage pYD6-A</name>
    <dbReference type="NCBI Taxonomy" id="754052"/>
    <lineage>
        <taxon>Viruses</taxon>
        <taxon>Duplodnaviria</taxon>
        <taxon>Heunggongvirae</taxon>
        <taxon>Uroviricota</taxon>
        <taxon>Caudoviricetes</taxon>
        <taxon>Schitoviridae</taxon>
        <taxon>Fuhrmanvirinae</taxon>
        <taxon>Matsuvirus</taxon>
        <taxon>Matsuvirus pYD6A</taxon>
    </lineage>
</organism>
<reference evidence="1 2" key="1">
    <citation type="submission" date="2010-11" db="EMBL/GenBank/DDBJ databases">
        <title>The Genome Sequence of Pseudoalteromonas phage pYD6-A.</title>
        <authorList>
            <consortium name="The Broad Institute Genome Sequencing Platform"/>
            <person name="Henn M.R."/>
            <person name="Wolf A."/>
            <person name="Jost G."/>
            <person name="Levin J."/>
            <person name="Malboeuf C."/>
            <person name="Casali M."/>
            <person name="Russ C."/>
            <person name="Lennon N."/>
            <person name="Chapman S.B."/>
            <person name="Erlich R."/>
            <person name="Young S.K."/>
            <person name="Yandava C."/>
            <person name="Zeng Q."/>
            <person name="Alvarado L."/>
            <person name="Anderson S."/>
            <person name="Berlin A."/>
            <person name="Chen Z."/>
            <person name="Freedman E."/>
            <person name="Gellesch M."/>
            <person name="Goldberg J."/>
            <person name="Green L."/>
            <person name="Griggs A."/>
            <person name="Gujja S."/>
            <person name="Heilman E.R."/>
            <person name="Heiman D."/>
            <person name="Hollinger A."/>
            <person name="Howarth C."/>
            <person name="Larson L."/>
            <person name="Mehta T."/>
            <person name="Pearson M."/>
            <person name="Roberts A."/>
            <person name="Ryan E."/>
            <person name="Saif S."/>
            <person name="Shea T."/>
            <person name="Shenoy N."/>
            <person name="Sisk P."/>
            <person name="Stolte C."/>
            <person name="Sykes S."/>
            <person name="White J."/>
            <person name="Haas B."/>
            <person name="Nusbaum C."/>
            <person name="Birren B."/>
        </authorList>
    </citation>
    <scope>NUCLEOTIDE SEQUENCE [LARGE SCALE GENOMIC DNA]</scope>
    <source>
        <strain evidence="2">pYD6-A</strain>
    </source>
</reference>
<proteinExistence type="predicted"/>
<dbReference type="RefSeq" id="YP_007674257.1">
    <property type="nucleotide sequence ID" value="NC_020849.1"/>
</dbReference>
<evidence type="ECO:0000313" key="1">
    <source>
        <dbReference type="EMBL" id="AGH57579.1"/>
    </source>
</evidence>
<accession>M4T3X7</accession>
<protein>
    <submittedName>
        <fullName evidence="1">Uncharacterized protein</fullName>
    </submittedName>
</protein>
<keyword evidence="2" id="KW-1185">Reference proteome</keyword>
<sequence length="197" mass="22108">MAYPGRKFIDTISRSVRNLKNLFIRVLAVSTNEAYTAAGVRFSQQFDEIFGNSETKYFLYELPIGSTVAVGLQQRLYKSRDGATEIEILWNSTELTGRIPNDVYNEYNKYAVNDTNQFRVSEISVPATEGDVRETDFITASGTGNNTSGGVSADVGYRIYHPGTFFIAKVTNLEDKPNRIILGYSWIEISEDIIDLT</sequence>